<dbReference type="GO" id="GO:0005783">
    <property type="term" value="C:endoplasmic reticulum"/>
    <property type="evidence" value="ECO:0007669"/>
    <property type="project" value="TreeGrafter"/>
</dbReference>
<feature type="region of interest" description="Disordered" evidence="5">
    <location>
        <begin position="176"/>
        <end position="205"/>
    </location>
</feature>
<dbReference type="InterPro" id="IPR004776">
    <property type="entry name" value="Mem_transp_PIN-like"/>
</dbReference>
<sequence length="448" mass="48813">MAPVGLLESFLAAVQASLSVLLVIFYGGVTAWLNLLNPANTKAISKVCVRMFLPALLVTKIGSELHAGSASRYLIVSIWAIICHFISFLIGIVAHLWLGMPDWTTVALMFNNTTSYPLLLIGALDETGVLGSLMVADESTRDAVERAKSYFLVFATISSCLTFAVGPRLIDTEHAADEDKGSLGEDDGTDDAETEPGEQTGLLGGQGSIVQFSDPFVENSFFPSTRKSSTVQRRPSVNRRASIVPRKQWIKLGPRAKWWLLFMSDFFNAPLLGAIIGAIIGMIPALHRAFFNDTYEGGIFAAWLTTSLQSIGGLFVPLPVVVAGVSLYTSWREARSSGQSRRKLPWITVTFILMIRFLVWPAASISFIYALASKTDILGPDPMLWFAMMLMPTGPPAMKLITLVQVSDADEEDERIIAELLTISYLISPVLSFTVVGSLRASQAAIRP</sequence>
<keyword evidence="3 6" id="KW-1133">Transmembrane helix</keyword>
<feature type="transmembrane region" description="Helical" evidence="6">
    <location>
        <begin position="73"/>
        <end position="98"/>
    </location>
</feature>
<evidence type="ECO:0000256" key="1">
    <source>
        <dbReference type="ARBA" id="ARBA00004141"/>
    </source>
</evidence>
<dbReference type="PANTHER" id="PTHR31794:SF4">
    <property type="entry name" value="AUXIN EFFLUX TRANSPORTER FAMILY PROTEIN (EUROFUNG)"/>
    <property type="match status" value="1"/>
</dbReference>
<proteinExistence type="predicted"/>
<dbReference type="VEuPathDB" id="FungiDB:Z518_05909"/>
<dbReference type="OrthoDB" id="191139at2759"/>
<feature type="compositionally biased region" description="Acidic residues" evidence="5">
    <location>
        <begin position="184"/>
        <end position="196"/>
    </location>
</feature>
<comment type="subcellular location">
    <subcellularLocation>
        <location evidence="1">Membrane</location>
        <topology evidence="1">Multi-pass membrane protein</topology>
    </subcellularLocation>
</comment>
<feature type="transmembrane region" description="Helical" evidence="6">
    <location>
        <begin position="149"/>
        <end position="170"/>
    </location>
</feature>
<evidence type="ECO:0000313" key="7">
    <source>
        <dbReference type="EMBL" id="KIX05037.1"/>
    </source>
</evidence>
<evidence type="ECO:0000256" key="4">
    <source>
        <dbReference type="ARBA" id="ARBA00023136"/>
    </source>
</evidence>
<gene>
    <name evidence="7" type="ORF">Z518_05909</name>
</gene>
<keyword evidence="4 6" id="KW-0472">Membrane</keyword>
<dbReference type="Proteomes" id="UP000053617">
    <property type="component" value="Unassembled WGS sequence"/>
</dbReference>
<feature type="transmembrane region" description="Helical" evidence="6">
    <location>
        <begin position="118"/>
        <end position="137"/>
    </location>
</feature>
<evidence type="ECO:0000256" key="6">
    <source>
        <dbReference type="SAM" id="Phobius"/>
    </source>
</evidence>
<accession>A0A0D2FSF3</accession>
<organism evidence="7 8">
    <name type="scientific">Rhinocladiella mackenziei CBS 650.93</name>
    <dbReference type="NCBI Taxonomy" id="1442369"/>
    <lineage>
        <taxon>Eukaryota</taxon>
        <taxon>Fungi</taxon>
        <taxon>Dikarya</taxon>
        <taxon>Ascomycota</taxon>
        <taxon>Pezizomycotina</taxon>
        <taxon>Eurotiomycetes</taxon>
        <taxon>Chaetothyriomycetidae</taxon>
        <taxon>Chaetothyriales</taxon>
        <taxon>Herpotrichiellaceae</taxon>
        <taxon>Rhinocladiella</taxon>
    </lineage>
</organism>
<dbReference type="AlphaFoldDB" id="A0A0D2FSF3"/>
<evidence type="ECO:0008006" key="9">
    <source>
        <dbReference type="Google" id="ProtNLM"/>
    </source>
</evidence>
<dbReference type="Pfam" id="PF03547">
    <property type="entry name" value="Mem_trans"/>
    <property type="match status" value="1"/>
</dbReference>
<feature type="transmembrane region" description="Helical" evidence="6">
    <location>
        <begin position="384"/>
        <end position="404"/>
    </location>
</feature>
<feature type="transmembrane region" description="Helical" evidence="6">
    <location>
        <begin position="298"/>
        <end position="326"/>
    </location>
</feature>
<name>A0A0D2FSF3_9EURO</name>
<dbReference type="GO" id="GO:0055085">
    <property type="term" value="P:transmembrane transport"/>
    <property type="evidence" value="ECO:0007669"/>
    <property type="project" value="InterPro"/>
</dbReference>
<evidence type="ECO:0000256" key="5">
    <source>
        <dbReference type="SAM" id="MobiDB-lite"/>
    </source>
</evidence>
<feature type="transmembrane region" description="Helical" evidence="6">
    <location>
        <begin position="416"/>
        <end position="439"/>
    </location>
</feature>
<evidence type="ECO:0000256" key="2">
    <source>
        <dbReference type="ARBA" id="ARBA00022692"/>
    </source>
</evidence>
<feature type="transmembrane region" description="Helical" evidence="6">
    <location>
        <begin position="266"/>
        <end position="286"/>
    </location>
</feature>
<dbReference type="GeneID" id="25293980"/>
<dbReference type="RefSeq" id="XP_013272173.1">
    <property type="nucleotide sequence ID" value="XM_013416719.1"/>
</dbReference>
<dbReference type="HOGENOM" id="CLU_032414_1_0_1"/>
<evidence type="ECO:0000256" key="3">
    <source>
        <dbReference type="ARBA" id="ARBA00022989"/>
    </source>
</evidence>
<dbReference type="GO" id="GO:0016020">
    <property type="term" value="C:membrane"/>
    <property type="evidence" value="ECO:0007669"/>
    <property type="project" value="UniProtKB-SubCell"/>
</dbReference>
<feature type="transmembrane region" description="Helical" evidence="6">
    <location>
        <begin position="12"/>
        <end position="36"/>
    </location>
</feature>
<evidence type="ECO:0000313" key="8">
    <source>
        <dbReference type="Proteomes" id="UP000053617"/>
    </source>
</evidence>
<reference evidence="7 8" key="1">
    <citation type="submission" date="2015-01" db="EMBL/GenBank/DDBJ databases">
        <title>The Genome Sequence of Rhinocladiella mackenzie CBS 650.93.</title>
        <authorList>
            <consortium name="The Broad Institute Genomics Platform"/>
            <person name="Cuomo C."/>
            <person name="de Hoog S."/>
            <person name="Gorbushina A."/>
            <person name="Stielow B."/>
            <person name="Teixiera M."/>
            <person name="Abouelleil A."/>
            <person name="Chapman S.B."/>
            <person name="Priest M."/>
            <person name="Young S.K."/>
            <person name="Wortman J."/>
            <person name="Nusbaum C."/>
            <person name="Birren B."/>
        </authorList>
    </citation>
    <scope>NUCLEOTIDE SEQUENCE [LARGE SCALE GENOMIC DNA]</scope>
    <source>
        <strain evidence="7 8">CBS 650.93</strain>
    </source>
</reference>
<keyword evidence="8" id="KW-1185">Reference proteome</keyword>
<feature type="transmembrane region" description="Helical" evidence="6">
    <location>
        <begin position="346"/>
        <end position="372"/>
    </location>
</feature>
<dbReference type="STRING" id="1442369.A0A0D2FSF3"/>
<keyword evidence="2 6" id="KW-0812">Transmembrane</keyword>
<dbReference type="PANTHER" id="PTHR31794">
    <property type="entry name" value="AUXIN EFFLUX TRANSPORTER FAMILY PROTEIN (EUROFUNG)"/>
    <property type="match status" value="1"/>
</dbReference>
<protein>
    <recommendedName>
        <fullName evidence="9">Auxin efflux carrier</fullName>
    </recommendedName>
</protein>
<dbReference type="EMBL" id="KN847478">
    <property type="protein sequence ID" value="KIX05037.1"/>
    <property type="molecule type" value="Genomic_DNA"/>
</dbReference>